<dbReference type="EMBL" id="JH598179">
    <property type="status" value="NOT_ANNOTATED_CDS"/>
    <property type="molecule type" value="Genomic_DNA"/>
</dbReference>
<evidence type="ECO:0000313" key="2">
    <source>
        <dbReference type="Proteomes" id="UP000011713"/>
    </source>
</evidence>
<protein>
    <submittedName>
        <fullName evidence="1">Uncharacterized protein</fullName>
    </submittedName>
</protein>
<sequence length="85" mass="9568">MTWSNKLFLATSDILCGTPTDAKTSEGLDYGYTLWLQTVTPPLIKRCATTYALARTLDVAPYDWRVLDVQLITPCVCAFTRPTHR</sequence>
<dbReference type="EnsemblProtists" id="HpaT800886">
    <property type="protein sequence ID" value="HpaP800886"/>
    <property type="gene ID" value="HpaG800886"/>
</dbReference>
<keyword evidence="2" id="KW-1185">Reference proteome</keyword>
<dbReference type="InParanoid" id="M4B3N7"/>
<reference evidence="1" key="2">
    <citation type="submission" date="2015-06" db="UniProtKB">
        <authorList>
            <consortium name="EnsemblProtists"/>
        </authorList>
    </citation>
    <scope>IDENTIFICATION</scope>
    <source>
        <strain evidence="1">Emoy2</strain>
    </source>
</reference>
<evidence type="ECO:0000313" key="1">
    <source>
        <dbReference type="EnsemblProtists" id="HpaP800886"/>
    </source>
</evidence>
<name>M4B3N7_HYAAE</name>
<accession>M4B3N7</accession>
<organism evidence="1 2">
    <name type="scientific">Hyaloperonospora arabidopsidis (strain Emoy2)</name>
    <name type="common">Downy mildew agent</name>
    <name type="synonym">Peronospora arabidopsidis</name>
    <dbReference type="NCBI Taxonomy" id="559515"/>
    <lineage>
        <taxon>Eukaryota</taxon>
        <taxon>Sar</taxon>
        <taxon>Stramenopiles</taxon>
        <taxon>Oomycota</taxon>
        <taxon>Peronosporomycetes</taxon>
        <taxon>Peronosporales</taxon>
        <taxon>Peronosporaceae</taxon>
        <taxon>Hyaloperonospora</taxon>
    </lineage>
</organism>
<dbReference type="HOGENOM" id="CLU_2517395_0_0_1"/>
<proteinExistence type="predicted"/>
<reference evidence="2" key="1">
    <citation type="journal article" date="2010" name="Science">
        <title>Signatures of adaptation to obligate biotrophy in the Hyaloperonospora arabidopsidis genome.</title>
        <authorList>
            <person name="Baxter L."/>
            <person name="Tripathy S."/>
            <person name="Ishaque N."/>
            <person name="Boot N."/>
            <person name="Cabral A."/>
            <person name="Kemen E."/>
            <person name="Thines M."/>
            <person name="Ah-Fong A."/>
            <person name="Anderson R."/>
            <person name="Badejoko W."/>
            <person name="Bittner-Eddy P."/>
            <person name="Boore J.L."/>
            <person name="Chibucos M.C."/>
            <person name="Coates M."/>
            <person name="Dehal P."/>
            <person name="Delehaunty K."/>
            <person name="Dong S."/>
            <person name="Downton P."/>
            <person name="Dumas B."/>
            <person name="Fabro G."/>
            <person name="Fronick C."/>
            <person name="Fuerstenberg S.I."/>
            <person name="Fulton L."/>
            <person name="Gaulin E."/>
            <person name="Govers F."/>
            <person name="Hughes L."/>
            <person name="Humphray S."/>
            <person name="Jiang R.H."/>
            <person name="Judelson H."/>
            <person name="Kamoun S."/>
            <person name="Kyung K."/>
            <person name="Meijer H."/>
            <person name="Minx P."/>
            <person name="Morris P."/>
            <person name="Nelson J."/>
            <person name="Phuntumart V."/>
            <person name="Qutob D."/>
            <person name="Rehmany A."/>
            <person name="Rougon-Cardoso A."/>
            <person name="Ryden P."/>
            <person name="Torto-Alalibo T."/>
            <person name="Studholme D."/>
            <person name="Wang Y."/>
            <person name="Win J."/>
            <person name="Wood J."/>
            <person name="Clifton S.W."/>
            <person name="Rogers J."/>
            <person name="Van den Ackerveken G."/>
            <person name="Jones J.D."/>
            <person name="McDowell J.M."/>
            <person name="Beynon J."/>
            <person name="Tyler B.M."/>
        </authorList>
    </citation>
    <scope>NUCLEOTIDE SEQUENCE [LARGE SCALE GENOMIC DNA]</scope>
    <source>
        <strain evidence="2">Emoy2</strain>
    </source>
</reference>
<dbReference type="VEuPathDB" id="FungiDB:HpaG800886"/>
<dbReference type="Proteomes" id="UP000011713">
    <property type="component" value="Unassembled WGS sequence"/>
</dbReference>
<dbReference type="AlphaFoldDB" id="M4B3N7"/>